<keyword evidence="6" id="KW-1185">Reference proteome</keyword>
<proteinExistence type="inferred from homology"/>
<dbReference type="PRINTS" id="PR00131">
    <property type="entry name" value="GLHYDRLASE1"/>
</dbReference>
<evidence type="ECO:0000256" key="3">
    <source>
        <dbReference type="ARBA" id="ARBA00023295"/>
    </source>
</evidence>
<keyword evidence="2" id="KW-0378">Hydrolase</keyword>
<evidence type="ECO:0000256" key="1">
    <source>
        <dbReference type="ARBA" id="ARBA00010838"/>
    </source>
</evidence>
<sequence>ITNNVDWKEPKTQSSADVAAADRAIIFNLGWFCDPIFGGQGDYPPEMRAVFGDRLPEFTAAERELLKGSADFFGLNHYATAWCLGFIQAYYVSLIIYVTEGGWWSMPASNAEAGVADLPRLLYYANYTAEMLKAINEDGVDVRGYFGWSLLDNFEWERGYVERFGTVFTDYNFGFDPN</sequence>
<dbReference type="PANTHER" id="PTHR10353:SF36">
    <property type="entry name" value="LP05116P"/>
    <property type="match status" value="1"/>
</dbReference>
<reference evidence="5" key="1">
    <citation type="submission" date="2021-02" db="EMBL/GenBank/DDBJ databases">
        <authorList>
            <person name="Dougan E. K."/>
            <person name="Rhodes N."/>
            <person name="Thang M."/>
            <person name="Chan C."/>
        </authorList>
    </citation>
    <scope>NUCLEOTIDE SEQUENCE</scope>
</reference>
<accession>A0A813GSC0</accession>
<comment type="similarity">
    <text evidence="1 4">Belongs to the glycosyl hydrolase 1 family.</text>
</comment>
<evidence type="ECO:0008006" key="7">
    <source>
        <dbReference type="Google" id="ProtNLM"/>
    </source>
</evidence>
<feature type="non-terminal residue" evidence="5">
    <location>
        <position position="1"/>
    </location>
</feature>
<evidence type="ECO:0000256" key="4">
    <source>
        <dbReference type="RuleBase" id="RU003690"/>
    </source>
</evidence>
<dbReference type="EMBL" id="CAJNNV010029293">
    <property type="protein sequence ID" value="CAE8627936.1"/>
    <property type="molecule type" value="Genomic_DNA"/>
</dbReference>
<organism evidence="5 6">
    <name type="scientific">Polarella glacialis</name>
    <name type="common">Dinoflagellate</name>
    <dbReference type="NCBI Taxonomy" id="89957"/>
    <lineage>
        <taxon>Eukaryota</taxon>
        <taxon>Sar</taxon>
        <taxon>Alveolata</taxon>
        <taxon>Dinophyceae</taxon>
        <taxon>Suessiales</taxon>
        <taxon>Suessiaceae</taxon>
        <taxon>Polarella</taxon>
    </lineage>
</organism>
<feature type="non-terminal residue" evidence="5">
    <location>
        <position position="178"/>
    </location>
</feature>
<dbReference type="InterPro" id="IPR001360">
    <property type="entry name" value="Glyco_hydro_1"/>
</dbReference>
<dbReference type="OrthoDB" id="65569at2759"/>
<dbReference type="PANTHER" id="PTHR10353">
    <property type="entry name" value="GLYCOSYL HYDROLASE"/>
    <property type="match status" value="1"/>
</dbReference>
<dbReference type="SUPFAM" id="SSF51445">
    <property type="entry name" value="(Trans)glycosidases"/>
    <property type="match status" value="1"/>
</dbReference>
<gene>
    <name evidence="5" type="ORF">PGLA1383_LOCUS44646</name>
</gene>
<dbReference type="GO" id="GO:0008422">
    <property type="term" value="F:beta-glucosidase activity"/>
    <property type="evidence" value="ECO:0007669"/>
    <property type="project" value="TreeGrafter"/>
</dbReference>
<comment type="caution">
    <text evidence="5">The sequence shown here is derived from an EMBL/GenBank/DDBJ whole genome shotgun (WGS) entry which is preliminary data.</text>
</comment>
<keyword evidence="3" id="KW-0326">Glycosidase</keyword>
<dbReference type="InterPro" id="IPR017853">
    <property type="entry name" value="GH"/>
</dbReference>
<name>A0A813GSC0_POLGL</name>
<evidence type="ECO:0000256" key="2">
    <source>
        <dbReference type="ARBA" id="ARBA00022801"/>
    </source>
</evidence>
<protein>
    <recommendedName>
        <fullName evidence="7">Beta-glucosidase</fullName>
    </recommendedName>
</protein>
<dbReference type="AlphaFoldDB" id="A0A813GSC0"/>
<evidence type="ECO:0000313" key="6">
    <source>
        <dbReference type="Proteomes" id="UP000654075"/>
    </source>
</evidence>
<evidence type="ECO:0000313" key="5">
    <source>
        <dbReference type="EMBL" id="CAE8627936.1"/>
    </source>
</evidence>
<dbReference type="Gene3D" id="3.20.20.80">
    <property type="entry name" value="Glycosidases"/>
    <property type="match status" value="2"/>
</dbReference>
<dbReference type="Pfam" id="PF00232">
    <property type="entry name" value="Glyco_hydro_1"/>
    <property type="match status" value="2"/>
</dbReference>
<dbReference type="GO" id="GO:0005975">
    <property type="term" value="P:carbohydrate metabolic process"/>
    <property type="evidence" value="ECO:0007669"/>
    <property type="project" value="InterPro"/>
</dbReference>
<dbReference type="Proteomes" id="UP000654075">
    <property type="component" value="Unassembled WGS sequence"/>
</dbReference>